<organism evidence="3 4">
    <name type="scientific">Streptomyces niphimycinicus</name>
    <dbReference type="NCBI Taxonomy" id="2842201"/>
    <lineage>
        <taxon>Bacteria</taxon>
        <taxon>Bacillati</taxon>
        <taxon>Actinomycetota</taxon>
        <taxon>Actinomycetes</taxon>
        <taxon>Kitasatosporales</taxon>
        <taxon>Streptomycetaceae</taxon>
        <taxon>Streptomyces</taxon>
    </lineage>
</organism>
<dbReference type="RefSeq" id="WP_216346266.1">
    <property type="nucleotide sequence ID" value="NZ_JAHLEM010000598.1"/>
</dbReference>
<name>A0ABS6CRK2_9ACTN</name>
<keyword evidence="1" id="KW-1133">Transmembrane helix</keyword>
<evidence type="ECO:0000259" key="2">
    <source>
        <dbReference type="Pfam" id="PF13828"/>
    </source>
</evidence>
<feature type="transmembrane region" description="Helical" evidence="1">
    <location>
        <begin position="114"/>
        <end position="147"/>
    </location>
</feature>
<feature type="non-terminal residue" evidence="3">
    <location>
        <position position="1"/>
    </location>
</feature>
<protein>
    <submittedName>
        <fullName evidence="3">DUF4190 domain-containing protein</fullName>
    </submittedName>
</protein>
<sequence>VPPPPPAPTGPGTPSAYPAAGPYGSAGHWPTGCAQPGYGHTGYGQQVLPKQSPYGGVPGYPGYGYPGTAHPGTGYSGSGYPGTAYPDAAYPAGTYGQGWPGGTYVPNNGHGTAALVLGIIGLVLSPSIVFGIILGVLAIVFGVLGRARAASGEATNGGSALAGVILGVVAVVASVAMIFVYIATGDDSSDSDDDPGYADVSAAVVLPVADIGR</sequence>
<dbReference type="Pfam" id="PF13828">
    <property type="entry name" value="DUF4190"/>
    <property type="match status" value="1"/>
</dbReference>
<evidence type="ECO:0000256" key="1">
    <source>
        <dbReference type="SAM" id="Phobius"/>
    </source>
</evidence>
<accession>A0ABS6CRK2</accession>
<dbReference type="EMBL" id="JAHLEM010000598">
    <property type="protein sequence ID" value="MBU3869510.1"/>
    <property type="molecule type" value="Genomic_DNA"/>
</dbReference>
<feature type="transmembrane region" description="Helical" evidence="1">
    <location>
        <begin position="159"/>
        <end position="183"/>
    </location>
</feature>
<feature type="domain" description="DUF4190" evidence="2">
    <location>
        <begin position="112"/>
        <end position="175"/>
    </location>
</feature>
<proteinExistence type="predicted"/>
<evidence type="ECO:0000313" key="4">
    <source>
        <dbReference type="Proteomes" id="UP000720508"/>
    </source>
</evidence>
<keyword evidence="1" id="KW-0472">Membrane</keyword>
<keyword evidence="4" id="KW-1185">Reference proteome</keyword>
<comment type="caution">
    <text evidence="3">The sequence shown here is derived from an EMBL/GenBank/DDBJ whole genome shotgun (WGS) entry which is preliminary data.</text>
</comment>
<evidence type="ECO:0000313" key="3">
    <source>
        <dbReference type="EMBL" id="MBU3869510.1"/>
    </source>
</evidence>
<reference evidence="3 4" key="1">
    <citation type="submission" date="2021-06" db="EMBL/GenBank/DDBJ databases">
        <authorList>
            <person name="Pan X."/>
        </authorList>
    </citation>
    <scope>NUCLEOTIDE SEQUENCE [LARGE SCALE GENOMIC DNA]</scope>
    <source>
        <strain evidence="3 4">4503</strain>
    </source>
</reference>
<gene>
    <name evidence="3" type="ORF">KN815_37255</name>
</gene>
<keyword evidence="1" id="KW-0812">Transmembrane</keyword>
<dbReference type="InterPro" id="IPR025241">
    <property type="entry name" value="DUF4190"/>
</dbReference>
<dbReference type="Proteomes" id="UP000720508">
    <property type="component" value="Unassembled WGS sequence"/>
</dbReference>